<dbReference type="Proteomes" id="UP001341840">
    <property type="component" value="Unassembled WGS sequence"/>
</dbReference>
<dbReference type="CDD" id="cd02859">
    <property type="entry name" value="E_set_AMPKbeta_like_N"/>
    <property type="match status" value="1"/>
</dbReference>
<dbReference type="Pfam" id="PF16561">
    <property type="entry name" value="AMPK1_CBM"/>
    <property type="match status" value="1"/>
</dbReference>
<dbReference type="PANTHER" id="PTHR47434">
    <property type="entry name" value="PROTEIN PTST HOMOLOG 3, CHLOROPLASTIC"/>
    <property type="match status" value="1"/>
</dbReference>
<dbReference type="InterPro" id="IPR014756">
    <property type="entry name" value="Ig_E-set"/>
</dbReference>
<dbReference type="PANTHER" id="PTHR47434:SF2">
    <property type="entry name" value="PROTEIN PTST HOMOLOG 3, CHLOROPLASTIC"/>
    <property type="match status" value="1"/>
</dbReference>
<accession>A0ABU6U6N1</accession>
<sequence>MFPPPRSSSATEGTTWQILSDGGDINKLRSFSRVHSMPILIPKPLSTGGRIPQMNAKNGNVDNLVDDVMASTEVYFQNSSANLDIGSAERLDECTSTPVESSASSMMDNGISELTDHAEEVDPVEEGYFYHTKVAVANNDCNSSGDGFSANFNNQSSIMPSEISGELPFGSEYSENLESEHSLVGKTVEDINLPSLVPSMEKDNNSSFNDPEAVDTEETELSHWESSTSTDLLWEQAYIDALDDSNNNTAEDVPSSFEVSTMETVSVENQVDSVSHSAESSSINVDTLANLSLEEKVANFIQNGDLDPVEDGHDSEKYKVNIEAGAAVDMPLGILPPKDNNFMANTGSGSSLTSQHVVPSGTSNQLLGDEQMQHVDLTTNLDAEVSNMPNQSEINYLKFMLYQKELELSRLKEQIEKEKLALSVLQTKAEAEIDKARKLISEKDAELHVAEESLSGLKEVQLEFCGDADAVEVAGSFNGWHHRIKLDPQPLTSSVDFGGSRKKRFWSTTLWLYPGVYEIKFVVDGHWRIDPQRESVSRGHISNNILRVDR</sequence>
<feature type="domain" description="AMP-activated protein kinase glycogen-binding" evidence="2">
    <location>
        <begin position="460"/>
        <end position="548"/>
    </location>
</feature>
<dbReference type="Gene3D" id="2.60.40.10">
    <property type="entry name" value="Immunoglobulins"/>
    <property type="match status" value="1"/>
</dbReference>
<evidence type="ECO:0000313" key="3">
    <source>
        <dbReference type="EMBL" id="MED6156327.1"/>
    </source>
</evidence>
<dbReference type="InterPro" id="IPR032640">
    <property type="entry name" value="AMPK1_CBM"/>
</dbReference>
<protein>
    <recommendedName>
        <fullName evidence="2">AMP-activated protein kinase glycogen-binding domain-containing protein</fullName>
    </recommendedName>
</protein>
<dbReference type="InterPro" id="IPR013783">
    <property type="entry name" value="Ig-like_fold"/>
</dbReference>
<reference evidence="3 4" key="1">
    <citation type="journal article" date="2023" name="Plants (Basel)">
        <title>Bridging the Gap: Combining Genomics and Transcriptomics Approaches to Understand Stylosanthes scabra, an Orphan Legume from the Brazilian Caatinga.</title>
        <authorList>
            <person name="Ferreira-Neto J.R.C."/>
            <person name="da Silva M.D."/>
            <person name="Binneck E."/>
            <person name="de Melo N.F."/>
            <person name="da Silva R.H."/>
            <person name="de Melo A.L.T.M."/>
            <person name="Pandolfi V."/>
            <person name="Bustamante F.O."/>
            <person name="Brasileiro-Vidal A.C."/>
            <person name="Benko-Iseppon A.M."/>
        </authorList>
    </citation>
    <scope>NUCLEOTIDE SEQUENCE [LARGE SCALE GENOMIC DNA]</scope>
    <source>
        <tissue evidence="3">Leaves</tissue>
    </source>
</reference>
<feature type="coiled-coil region" evidence="1">
    <location>
        <begin position="401"/>
        <end position="453"/>
    </location>
</feature>
<organism evidence="3 4">
    <name type="scientific">Stylosanthes scabra</name>
    <dbReference type="NCBI Taxonomy" id="79078"/>
    <lineage>
        <taxon>Eukaryota</taxon>
        <taxon>Viridiplantae</taxon>
        <taxon>Streptophyta</taxon>
        <taxon>Embryophyta</taxon>
        <taxon>Tracheophyta</taxon>
        <taxon>Spermatophyta</taxon>
        <taxon>Magnoliopsida</taxon>
        <taxon>eudicotyledons</taxon>
        <taxon>Gunneridae</taxon>
        <taxon>Pentapetalae</taxon>
        <taxon>rosids</taxon>
        <taxon>fabids</taxon>
        <taxon>Fabales</taxon>
        <taxon>Fabaceae</taxon>
        <taxon>Papilionoideae</taxon>
        <taxon>50 kb inversion clade</taxon>
        <taxon>dalbergioids sensu lato</taxon>
        <taxon>Dalbergieae</taxon>
        <taxon>Pterocarpus clade</taxon>
        <taxon>Stylosanthes</taxon>
    </lineage>
</organism>
<name>A0ABU6U6N1_9FABA</name>
<dbReference type="EMBL" id="JASCZI010120864">
    <property type="protein sequence ID" value="MED6156327.1"/>
    <property type="molecule type" value="Genomic_DNA"/>
</dbReference>
<proteinExistence type="predicted"/>
<gene>
    <name evidence="3" type="ORF">PIB30_117967</name>
</gene>
<comment type="caution">
    <text evidence="3">The sequence shown here is derived from an EMBL/GenBank/DDBJ whole genome shotgun (WGS) entry which is preliminary data.</text>
</comment>
<dbReference type="SUPFAM" id="SSF81296">
    <property type="entry name" value="E set domains"/>
    <property type="match status" value="1"/>
</dbReference>
<evidence type="ECO:0000259" key="2">
    <source>
        <dbReference type="Pfam" id="PF16561"/>
    </source>
</evidence>
<evidence type="ECO:0000256" key="1">
    <source>
        <dbReference type="SAM" id="Coils"/>
    </source>
</evidence>
<keyword evidence="1" id="KW-0175">Coiled coil</keyword>
<keyword evidence="4" id="KW-1185">Reference proteome</keyword>
<evidence type="ECO:0000313" key="4">
    <source>
        <dbReference type="Proteomes" id="UP001341840"/>
    </source>
</evidence>